<protein>
    <submittedName>
        <fullName evidence="2">Uncharacterized protein</fullName>
    </submittedName>
</protein>
<keyword evidence="1" id="KW-0472">Membrane</keyword>
<proteinExistence type="predicted"/>
<evidence type="ECO:0000313" key="2">
    <source>
        <dbReference type="EMBL" id="LAA97913.1"/>
    </source>
</evidence>
<keyword evidence="1" id="KW-0812">Transmembrane</keyword>
<evidence type="ECO:0000256" key="1">
    <source>
        <dbReference type="SAM" id="Phobius"/>
    </source>
</evidence>
<organism evidence="2">
    <name type="scientific">Micrurus lemniscatus lemniscatus</name>
    <dbReference type="NCBI Taxonomy" id="129467"/>
    <lineage>
        <taxon>Eukaryota</taxon>
        <taxon>Metazoa</taxon>
        <taxon>Chordata</taxon>
        <taxon>Craniata</taxon>
        <taxon>Vertebrata</taxon>
        <taxon>Euteleostomi</taxon>
        <taxon>Lepidosauria</taxon>
        <taxon>Squamata</taxon>
        <taxon>Bifurcata</taxon>
        <taxon>Unidentata</taxon>
        <taxon>Episquamata</taxon>
        <taxon>Toxicofera</taxon>
        <taxon>Serpentes</taxon>
        <taxon>Colubroidea</taxon>
        <taxon>Elapidae</taxon>
        <taxon>Elapinae</taxon>
        <taxon>Micrurus</taxon>
    </lineage>
</organism>
<name>A0A2D4JNE5_MICLE</name>
<dbReference type="EMBL" id="IACK01226886">
    <property type="protein sequence ID" value="LAA97913.1"/>
    <property type="molecule type" value="Transcribed_RNA"/>
</dbReference>
<feature type="transmembrane region" description="Helical" evidence="1">
    <location>
        <begin position="59"/>
        <end position="79"/>
    </location>
</feature>
<reference evidence="2" key="1">
    <citation type="submission" date="2017-07" db="EMBL/GenBank/DDBJ databases">
        <authorList>
            <person name="Mikheyev A."/>
            <person name="Grau M."/>
        </authorList>
    </citation>
    <scope>NUCLEOTIDE SEQUENCE</scope>
    <source>
        <tissue evidence="2">Venom_gland</tissue>
    </source>
</reference>
<dbReference type="AlphaFoldDB" id="A0A2D4JNE5"/>
<keyword evidence="1" id="KW-1133">Transmembrane helix</keyword>
<sequence length="129" mass="14707">MPKVELELTDSWSSGQQLIHYTELPLLFSIFPFLEMGVRGGAKKLLSMESGYREFEQKLIIWTPFGCISFLTTSVALVWLPLVGPGGESTLVLLISQQLSKISIMLFHLNWLRELGEGDTVLQFFYFFL</sequence>
<accession>A0A2D4JNE5</accession>
<reference evidence="2" key="2">
    <citation type="submission" date="2017-11" db="EMBL/GenBank/DDBJ databases">
        <title>Coralsnake Venomics: Analyses of Venom Gland Transcriptomes and Proteomes of Six Brazilian Taxa.</title>
        <authorList>
            <person name="Aird S.D."/>
            <person name="Jorge da Silva N."/>
            <person name="Qiu L."/>
            <person name="Villar-Briones A."/>
            <person name="Aparecida-Saddi V."/>
            <person name="Campos-Telles M.P."/>
            <person name="Grau M."/>
            <person name="Mikheyev A.S."/>
        </authorList>
    </citation>
    <scope>NUCLEOTIDE SEQUENCE</scope>
    <source>
        <tissue evidence="2">Venom_gland</tissue>
    </source>
</reference>